<dbReference type="EMBL" id="SIHO01000002">
    <property type="protein sequence ID" value="TFU02847.1"/>
    <property type="molecule type" value="Genomic_DNA"/>
</dbReference>
<keyword evidence="3" id="KW-1185">Reference proteome</keyword>
<organism evidence="2 3">
    <name type="scientific">Glacieibacterium arshaanense</name>
    <dbReference type="NCBI Taxonomy" id="2511025"/>
    <lineage>
        <taxon>Bacteria</taxon>
        <taxon>Pseudomonadati</taxon>
        <taxon>Pseudomonadota</taxon>
        <taxon>Alphaproteobacteria</taxon>
        <taxon>Sphingomonadales</taxon>
        <taxon>Sphingosinicellaceae</taxon>
        <taxon>Glacieibacterium</taxon>
    </lineage>
</organism>
<dbReference type="NCBIfam" id="TIGR01428">
    <property type="entry name" value="HAD_type_II"/>
    <property type="match status" value="1"/>
</dbReference>
<dbReference type="PANTHER" id="PTHR43316:SF3">
    <property type="entry name" value="HALOACID DEHALOGENASE, TYPE II (AFU_ORTHOLOGUE AFUA_2G07750)-RELATED"/>
    <property type="match status" value="1"/>
</dbReference>
<dbReference type="InterPro" id="IPR023214">
    <property type="entry name" value="HAD_sf"/>
</dbReference>
<dbReference type="Pfam" id="PF00702">
    <property type="entry name" value="Hydrolase"/>
    <property type="match status" value="1"/>
</dbReference>
<dbReference type="NCBIfam" id="TIGR01493">
    <property type="entry name" value="HAD-SF-IA-v2"/>
    <property type="match status" value="1"/>
</dbReference>
<reference evidence="2 3" key="1">
    <citation type="submission" date="2019-02" db="EMBL/GenBank/DDBJ databases">
        <title>Polymorphobacter sp. isolated from the lake at the Tibet of China.</title>
        <authorList>
            <person name="Li A."/>
        </authorList>
    </citation>
    <scope>NUCLEOTIDE SEQUENCE [LARGE SCALE GENOMIC DNA]</scope>
    <source>
        <strain evidence="2 3">DJ1R-1</strain>
    </source>
</reference>
<evidence type="ECO:0000313" key="2">
    <source>
        <dbReference type="EMBL" id="TFU02847.1"/>
    </source>
</evidence>
<evidence type="ECO:0000313" key="3">
    <source>
        <dbReference type="Proteomes" id="UP000297737"/>
    </source>
</evidence>
<dbReference type="InterPro" id="IPR036412">
    <property type="entry name" value="HAD-like_sf"/>
</dbReference>
<dbReference type="SUPFAM" id="SSF56784">
    <property type="entry name" value="HAD-like"/>
    <property type="match status" value="1"/>
</dbReference>
<dbReference type="GO" id="GO:0019120">
    <property type="term" value="F:hydrolase activity, acting on acid halide bonds, in C-halide compounds"/>
    <property type="evidence" value="ECO:0007669"/>
    <property type="project" value="InterPro"/>
</dbReference>
<dbReference type="Proteomes" id="UP000297737">
    <property type="component" value="Unassembled WGS sequence"/>
</dbReference>
<dbReference type="AlphaFoldDB" id="A0A4Y9ELD5"/>
<accession>A0A4Y9ELD5</accession>
<dbReference type="InterPro" id="IPR006328">
    <property type="entry name" value="2-HAD"/>
</dbReference>
<protein>
    <submittedName>
        <fullName evidence="2">Haloacid dehalogenase type II</fullName>
    </submittedName>
</protein>
<evidence type="ECO:0000256" key="1">
    <source>
        <dbReference type="ARBA" id="ARBA00022801"/>
    </source>
</evidence>
<dbReference type="Gene3D" id="3.40.50.1000">
    <property type="entry name" value="HAD superfamily/HAD-like"/>
    <property type="match status" value="1"/>
</dbReference>
<dbReference type="InterPro" id="IPR006439">
    <property type="entry name" value="HAD-SF_hydro_IA"/>
</dbReference>
<dbReference type="PANTHER" id="PTHR43316">
    <property type="entry name" value="HYDROLASE, HALOACID DELAHOGENASE-RELATED"/>
    <property type="match status" value="1"/>
</dbReference>
<dbReference type="Gene3D" id="1.10.150.750">
    <property type="match status" value="1"/>
</dbReference>
<keyword evidence="1" id="KW-0378">Hydrolase</keyword>
<comment type="caution">
    <text evidence="2">The sequence shown here is derived from an EMBL/GenBank/DDBJ whole genome shotgun (WGS) entry which is preliminary data.</text>
</comment>
<gene>
    <name evidence="2" type="ORF">EUV02_06395</name>
</gene>
<proteinExistence type="predicted"/>
<dbReference type="OrthoDB" id="9785638at2"/>
<dbReference type="InterPro" id="IPR051540">
    <property type="entry name" value="S-2-haloacid_dehalogenase"/>
</dbReference>
<name>A0A4Y9ELD5_9SPHN</name>
<dbReference type="PRINTS" id="PR00413">
    <property type="entry name" value="HADHALOGNASE"/>
</dbReference>
<dbReference type="RefSeq" id="WP_135245441.1">
    <property type="nucleotide sequence ID" value="NZ_SIHO01000002.1"/>
</dbReference>
<sequence length="241" mass="25922">MSVLPKALAFDVFGTVVDWRGSIAREAAPVLVAAGRSDIDPHAFADQWRARYVPAMLAANKARAASESTAFVKLDSLHRTMLDDLLATLDIDLDDSTRAELTRGWHRLDPWPDTVAGLTRLKRRFPIVTLSNGNISMMVAMARRAGLPWDAILGAEVAGAYKPAAQTYQATAAALDVAPGELCLVAAHHADLAAARKAGLMCAFVSRPMEYGGRPAPDRDAVQAWEYSATSFTDLADQLGC</sequence>